<name>A0A7W9PB48_9NOCA</name>
<feature type="chain" id="PRO_5031189680" evidence="1">
    <location>
        <begin position="29"/>
        <end position="108"/>
    </location>
</feature>
<keyword evidence="4" id="KW-1185">Reference proteome</keyword>
<dbReference type="Proteomes" id="UP000540412">
    <property type="component" value="Unassembled WGS sequence"/>
</dbReference>
<comment type="caution">
    <text evidence="3">The sequence shown here is derived from an EMBL/GenBank/DDBJ whole genome shotgun (WGS) entry which is preliminary data.</text>
</comment>
<dbReference type="RefSeq" id="WP_083905634.1">
    <property type="nucleotide sequence ID" value="NZ_JACHIT010000001.1"/>
</dbReference>
<dbReference type="EMBL" id="JACHIT010000001">
    <property type="protein sequence ID" value="MBB5912443.1"/>
    <property type="molecule type" value="Genomic_DNA"/>
</dbReference>
<dbReference type="InterPro" id="IPR038378">
    <property type="entry name" value="MHB_sf"/>
</dbReference>
<feature type="domain" description="Haemophore haem-binding" evidence="2">
    <location>
        <begin position="31"/>
        <end position="107"/>
    </location>
</feature>
<evidence type="ECO:0000256" key="1">
    <source>
        <dbReference type="SAM" id="SignalP"/>
    </source>
</evidence>
<evidence type="ECO:0000259" key="2">
    <source>
        <dbReference type="Pfam" id="PF16525"/>
    </source>
</evidence>
<dbReference type="InterPro" id="IPR032407">
    <property type="entry name" value="MHB"/>
</dbReference>
<reference evidence="3 4" key="1">
    <citation type="submission" date="2020-08" db="EMBL/GenBank/DDBJ databases">
        <title>Sequencing the genomes of 1000 actinobacteria strains.</title>
        <authorList>
            <person name="Klenk H.-P."/>
        </authorList>
    </citation>
    <scope>NUCLEOTIDE SEQUENCE [LARGE SCALE GENOMIC DNA]</scope>
    <source>
        <strain evidence="3 4">DSM 43582</strain>
    </source>
</reference>
<sequence>MKRAVSVVLAGAAGLAALAIAVPGVASADGPQCGPEARAAAREQARPQIQAFLDSHPDFKAEREKIKGLPKEQRKAERQAFAQAHPQEVQDFKAAAQPIIDYRHACHK</sequence>
<protein>
    <submittedName>
        <fullName evidence="3">Hemophore-related protein</fullName>
    </submittedName>
</protein>
<gene>
    <name evidence="3" type="ORF">BJY24_001310</name>
</gene>
<dbReference type="Pfam" id="PF16525">
    <property type="entry name" value="MHB"/>
    <property type="match status" value="1"/>
</dbReference>
<dbReference type="GO" id="GO:0020037">
    <property type="term" value="F:heme binding"/>
    <property type="evidence" value="ECO:0007669"/>
    <property type="project" value="InterPro"/>
</dbReference>
<keyword evidence="1" id="KW-0732">Signal</keyword>
<dbReference type="NCBIfam" id="TIGR04529">
    <property type="entry name" value="MTB_hemophore"/>
    <property type="match status" value="1"/>
</dbReference>
<evidence type="ECO:0000313" key="3">
    <source>
        <dbReference type="EMBL" id="MBB5912443.1"/>
    </source>
</evidence>
<proteinExistence type="predicted"/>
<dbReference type="AlphaFoldDB" id="A0A7W9PB48"/>
<organism evidence="3 4">
    <name type="scientific">Nocardia transvalensis</name>
    <dbReference type="NCBI Taxonomy" id="37333"/>
    <lineage>
        <taxon>Bacteria</taxon>
        <taxon>Bacillati</taxon>
        <taxon>Actinomycetota</taxon>
        <taxon>Actinomycetes</taxon>
        <taxon>Mycobacteriales</taxon>
        <taxon>Nocardiaceae</taxon>
        <taxon>Nocardia</taxon>
    </lineage>
</organism>
<feature type="signal peptide" evidence="1">
    <location>
        <begin position="1"/>
        <end position="28"/>
    </location>
</feature>
<evidence type="ECO:0000313" key="4">
    <source>
        <dbReference type="Proteomes" id="UP000540412"/>
    </source>
</evidence>
<dbReference type="Gene3D" id="1.20.20.20">
    <property type="entry name" value="Haemophore, haem-binding domain"/>
    <property type="match status" value="1"/>
</dbReference>
<accession>A0A7W9PB48</accession>